<sequence length="212" mass="24218">MKDRKHWLTLALELDRIGVRGRRKPFSILIFVPKLDVAPMCTYSDLTCSRAHVLESFEFSTIWLRLKSHSLTRFICAVYLSSNSSDYSKFFDYLSSEVEHIPSLYPFAKISILRDFNVYHQLWLSSPFTDHPGVLALNFAILHDLEQPVQHPIRIPDLGDTPNVLDFFLTSNPFACTVTLSSPLGFSDHGLISVSGSIFPTPPQYPLRRRCL</sequence>
<comment type="caution">
    <text evidence="2">The sequence shown here is derived from an EMBL/GenBank/DDBJ whole genome shotgun (WGS) entry which is preliminary data.</text>
</comment>
<proteinExistence type="predicted"/>
<keyword evidence="3" id="KW-1185">Reference proteome</keyword>
<gene>
    <name evidence="2" type="ORF">E2C01_016466</name>
</gene>
<dbReference type="Gene3D" id="3.60.10.10">
    <property type="entry name" value="Endonuclease/exonuclease/phosphatase"/>
    <property type="match status" value="1"/>
</dbReference>
<evidence type="ECO:0000313" key="3">
    <source>
        <dbReference type="Proteomes" id="UP000324222"/>
    </source>
</evidence>
<organism evidence="2 3">
    <name type="scientific">Portunus trituberculatus</name>
    <name type="common">Swimming crab</name>
    <name type="synonym">Neptunus trituberculatus</name>
    <dbReference type="NCBI Taxonomy" id="210409"/>
    <lineage>
        <taxon>Eukaryota</taxon>
        <taxon>Metazoa</taxon>
        <taxon>Ecdysozoa</taxon>
        <taxon>Arthropoda</taxon>
        <taxon>Crustacea</taxon>
        <taxon>Multicrustacea</taxon>
        <taxon>Malacostraca</taxon>
        <taxon>Eumalacostraca</taxon>
        <taxon>Eucarida</taxon>
        <taxon>Decapoda</taxon>
        <taxon>Pleocyemata</taxon>
        <taxon>Brachyura</taxon>
        <taxon>Eubrachyura</taxon>
        <taxon>Portunoidea</taxon>
        <taxon>Portunidae</taxon>
        <taxon>Portuninae</taxon>
        <taxon>Portunus</taxon>
    </lineage>
</organism>
<dbReference type="Pfam" id="PF14529">
    <property type="entry name" value="Exo_endo_phos_2"/>
    <property type="match status" value="1"/>
</dbReference>
<protein>
    <recommendedName>
        <fullName evidence="1">Endonuclease/exonuclease/phosphatase domain-containing protein</fullName>
    </recommendedName>
</protein>
<dbReference type="SUPFAM" id="SSF56219">
    <property type="entry name" value="DNase I-like"/>
    <property type="match status" value="1"/>
</dbReference>
<dbReference type="Proteomes" id="UP000324222">
    <property type="component" value="Unassembled WGS sequence"/>
</dbReference>
<dbReference type="EMBL" id="VSRR010001204">
    <property type="protein sequence ID" value="MPC23419.1"/>
    <property type="molecule type" value="Genomic_DNA"/>
</dbReference>
<reference evidence="2 3" key="1">
    <citation type="submission" date="2019-05" db="EMBL/GenBank/DDBJ databases">
        <title>Another draft genome of Portunus trituberculatus and its Hox gene families provides insights of decapod evolution.</title>
        <authorList>
            <person name="Jeong J.-H."/>
            <person name="Song I."/>
            <person name="Kim S."/>
            <person name="Choi T."/>
            <person name="Kim D."/>
            <person name="Ryu S."/>
            <person name="Kim W."/>
        </authorList>
    </citation>
    <scope>NUCLEOTIDE SEQUENCE [LARGE SCALE GENOMIC DNA]</scope>
    <source>
        <tissue evidence="2">Muscle</tissue>
    </source>
</reference>
<evidence type="ECO:0000313" key="2">
    <source>
        <dbReference type="EMBL" id="MPC23419.1"/>
    </source>
</evidence>
<accession>A0A5B7DQS5</accession>
<dbReference type="InterPro" id="IPR036691">
    <property type="entry name" value="Endo/exonu/phosph_ase_sf"/>
</dbReference>
<name>A0A5B7DQS5_PORTR</name>
<dbReference type="InterPro" id="IPR005135">
    <property type="entry name" value="Endo/exonuclease/phosphatase"/>
</dbReference>
<evidence type="ECO:0000259" key="1">
    <source>
        <dbReference type="Pfam" id="PF14529"/>
    </source>
</evidence>
<feature type="domain" description="Endonuclease/exonuclease/phosphatase" evidence="1">
    <location>
        <begin position="75"/>
        <end position="192"/>
    </location>
</feature>
<dbReference type="AlphaFoldDB" id="A0A5B7DQS5"/>
<dbReference type="GO" id="GO:0003824">
    <property type="term" value="F:catalytic activity"/>
    <property type="evidence" value="ECO:0007669"/>
    <property type="project" value="InterPro"/>
</dbReference>